<evidence type="ECO:0000313" key="1">
    <source>
        <dbReference type="EMBL" id="KZN49318.1"/>
    </source>
</evidence>
<name>A0A167DT71_9GAMM</name>
<dbReference type="PATRIC" id="fig|1365251.3.peg.3297"/>
<dbReference type="InterPro" id="IPR012349">
    <property type="entry name" value="Split_barrel_FMN-bd"/>
</dbReference>
<dbReference type="EMBL" id="AUXZ01000082">
    <property type="protein sequence ID" value="KZN49318.1"/>
    <property type="molecule type" value="Genomic_DNA"/>
</dbReference>
<dbReference type="OrthoDB" id="9794948at2"/>
<dbReference type="SUPFAM" id="SSF50475">
    <property type="entry name" value="FMN-binding split barrel"/>
    <property type="match status" value="1"/>
</dbReference>
<protein>
    <recommendedName>
        <fullName evidence="3">Transcriptional regulator</fullName>
    </recommendedName>
</protein>
<dbReference type="InterPro" id="IPR007396">
    <property type="entry name" value="TR_PAI2-type"/>
</dbReference>
<dbReference type="PIRSF" id="PIRSF010372">
    <property type="entry name" value="PaiB"/>
    <property type="match status" value="1"/>
</dbReference>
<accession>A0A167DT71</accession>
<dbReference type="RefSeq" id="WP_063362645.1">
    <property type="nucleotide sequence ID" value="NZ_AUXZ01000082.1"/>
</dbReference>
<dbReference type="PANTHER" id="PTHR35802">
    <property type="entry name" value="PROTEASE SYNTHASE AND SPORULATION PROTEIN PAI 2"/>
    <property type="match status" value="1"/>
</dbReference>
<evidence type="ECO:0000313" key="2">
    <source>
        <dbReference type="Proteomes" id="UP000076503"/>
    </source>
</evidence>
<dbReference type="AlphaFoldDB" id="A0A167DT71"/>
<gene>
    <name evidence="1" type="ORF">N476_19915</name>
</gene>
<comment type="caution">
    <text evidence="1">The sequence shown here is derived from an EMBL/GenBank/DDBJ whole genome shotgun (WGS) entry which is preliminary data.</text>
</comment>
<reference evidence="1 2" key="1">
    <citation type="submission" date="2013-07" db="EMBL/GenBank/DDBJ databases">
        <title>Comparative Genomic and Metabolomic Analysis of Twelve Strains of Pseudoalteromonas luteoviolacea.</title>
        <authorList>
            <person name="Vynne N.G."/>
            <person name="Mansson M."/>
            <person name="Gram L."/>
        </authorList>
    </citation>
    <scope>NUCLEOTIDE SEQUENCE [LARGE SCALE GENOMIC DNA]</scope>
    <source>
        <strain evidence="1 2">H33</strain>
    </source>
</reference>
<organism evidence="1 2">
    <name type="scientific">Pseudoalteromonas luteoviolacea H33</name>
    <dbReference type="NCBI Taxonomy" id="1365251"/>
    <lineage>
        <taxon>Bacteria</taxon>
        <taxon>Pseudomonadati</taxon>
        <taxon>Pseudomonadota</taxon>
        <taxon>Gammaproteobacteria</taxon>
        <taxon>Alteromonadales</taxon>
        <taxon>Pseudoalteromonadaceae</taxon>
        <taxon>Pseudoalteromonas</taxon>
    </lineage>
</organism>
<dbReference type="PANTHER" id="PTHR35802:SF1">
    <property type="entry name" value="PROTEASE SYNTHASE AND SPORULATION PROTEIN PAI 2"/>
    <property type="match status" value="1"/>
</dbReference>
<dbReference type="Proteomes" id="UP000076503">
    <property type="component" value="Unassembled WGS sequence"/>
</dbReference>
<dbReference type="Gene3D" id="2.30.110.10">
    <property type="entry name" value="Electron Transport, Fmn-binding Protein, Chain A"/>
    <property type="match status" value="1"/>
</dbReference>
<dbReference type="Pfam" id="PF04299">
    <property type="entry name" value="FMN_bind_2"/>
    <property type="match status" value="1"/>
</dbReference>
<evidence type="ECO:0008006" key="3">
    <source>
        <dbReference type="Google" id="ProtNLM"/>
    </source>
</evidence>
<proteinExistence type="predicted"/>
<sequence>MKYPFKEYVQQQDSALFDVIERFPLATFFCKSEDQTHICHIPVSLCKGSKTLFGHATGSNPIKHFVGTTVDIVFRGPDTYLSPNQVEGLGLPTWDYVTVQGQGKLASIEDYDKQLEVMGHILQAFEDKRNPWQLTAVPEKRLKSMCKSLLFFEIKLEALSGNFKLSQNKTAETRAGIADLLSNTNPEMRSYYE</sequence>